<feature type="chain" id="PRO_5024383143" description="DUF642 domain-containing protein" evidence="1">
    <location>
        <begin position="28"/>
        <end position="243"/>
    </location>
</feature>
<gene>
    <name evidence="2" type="ORF">FEM55_07115</name>
</gene>
<dbReference type="Proteomes" id="UP000309788">
    <property type="component" value="Unassembled WGS sequence"/>
</dbReference>
<keyword evidence="1" id="KW-0732">Signal</keyword>
<reference evidence="2 3" key="1">
    <citation type="submission" date="2019-05" db="EMBL/GenBank/DDBJ databases">
        <authorList>
            <person name="Qu J.-H."/>
        </authorList>
    </citation>
    <scope>NUCLEOTIDE SEQUENCE [LARGE SCALE GENOMIC DNA]</scope>
    <source>
        <strain evidence="2 3">Z12</strain>
    </source>
</reference>
<comment type="caution">
    <text evidence="2">The sequence shown here is derived from an EMBL/GenBank/DDBJ whole genome shotgun (WGS) entry which is preliminary data.</text>
</comment>
<protein>
    <recommendedName>
        <fullName evidence="4">DUF642 domain-containing protein</fullName>
    </recommendedName>
</protein>
<organism evidence="2 3">
    <name type="scientific">Dyadobacter sediminis</name>
    <dbReference type="NCBI Taxonomy" id="1493691"/>
    <lineage>
        <taxon>Bacteria</taxon>
        <taxon>Pseudomonadati</taxon>
        <taxon>Bacteroidota</taxon>
        <taxon>Cytophagia</taxon>
        <taxon>Cytophagales</taxon>
        <taxon>Spirosomataceae</taxon>
        <taxon>Dyadobacter</taxon>
    </lineage>
</organism>
<evidence type="ECO:0000313" key="2">
    <source>
        <dbReference type="EMBL" id="TLU96884.1"/>
    </source>
</evidence>
<sequence>MVKITKSLSFMASAACLSTMLFMSSCSKEDAVTPSPEVTVNESSSLKTNLIGSGYGITPDGYLQPTDGPTCLGCKPSYWYIKVPSRDATSSLTAYAGNSFKKWVKPLPVPSTGSGSILTVVNDSKMSGEAFCDIKKLVIGQKYKVTFSVSTTNLSGPNGQPGPYAEKAYVRLQESINQHPDNINNQEKVFDFTNKKAQWITESFTFTANSDRYLLRFQGWSYGQAQLTYTNIHVGENAVQKIN</sequence>
<accession>A0A5R9KL11</accession>
<dbReference type="AlphaFoldDB" id="A0A5R9KL11"/>
<dbReference type="EMBL" id="VCEI01000011">
    <property type="protein sequence ID" value="TLU96884.1"/>
    <property type="molecule type" value="Genomic_DNA"/>
</dbReference>
<dbReference type="OrthoDB" id="970324at2"/>
<evidence type="ECO:0000313" key="3">
    <source>
        <dbReference type="Proteomes" id="UP000309788"/>
    </source>
</evidence>
<dbReference type="RefSeq" id="WP_138280580.1">
    <property type="nucleotide sequence ID" value="NZ_VCEI01000011.1"/>
</dbReference>
<evidence type="ECO:0000256" key="1">
    <source>
        <dbReference type="SAM" id="SignalP"/>
    </source>
</evidence>
<feature type="signal peptide" evidence="1">
    <location>
        <begin position="1"/>
        <end position="27"/>
    </location>
</feature>
<keyword evidence="3" id="KW-1185">Reference proteome</keyword>
<name>A0A5R9KL11_9BACT</name>
<dbReference type="PROSITE" id="PS51257">
    <property type="entry name" value="PROKAR_LIPOPROTEIN"/>
    <property type="match status" value="1"/>
</dbReference>
<evidence type="ECO:0008006" key="4">
    <source>
        <dbReference type="Google" id="ProtNLM"/>
    </source>
</evidence>
<proteinExistence type="predicted"/>